<evidence type="ECO:0000313" key="3">
    <source>
        <dbReference type="Proteomes" id="UP001469553"/>
    </source>
</evidence>
<comment type="caution">
    <text evidence="2">The sequence shown here is derived from an EMBL/GenBank/DDBJ whole genome shotgun (WGS) entry which is preliminary data.</text>
</comment>
<keyword evidence="3" id="KW-1185">Reference proteome</keyword>
<dbReference type="EMBL" id="JAHRIP010084731">
    <property type="protein sequence ID" value="MEQ2313484.1"/>
    <property type="molecule type" value="Genomic_DNA"/>
</dbReference>
<organism evidence="2 3">
    <name type="scientific">Ameca splendens</name>
    <dbReference type="NCBI Taxonomy" id="208324"/>
    <lineage>
        <taxon>Eukaryota</taxon>
        <taxon>Metazoa</taxon>
        <taxon>Chordata</taxon>
        <taxon>Craniata</taxon>
        <taxon>Vertebrata</taxon>
        <taxon>Euteleostomi</taxon>
        <taxon>Actinopterygii</taxon>
        <taxon>Neopterygii</taxon>
        <taxon>Teleostei</taxon>
        <taxon>Neoteleostei</taxon>
        <taxon>Acanthomorphata</taxon>
        <taxon>Ovalentaria</taxon>
        <taxon>Atherinomorphae</taxon>
        <taxon>Cyprinodontiformes</taxon>
        <taxon>Goodeidae</taxon>
        <taxon>Ameca</taxon>
    </lineage>
</organism>
<keyword evidence="1" id="KW-1133">Transmembrane helix</keyword>
<sequence length="100" mass="11481">MDIFYRLEPTHGINPLLYCSCRYLQCNFTLTMQLLVKHHGFLHEAAHLSHKLSTIRAPSLLCYTLHCFSSLFSVFVVFFWSFAVLLKIINSTGEIKVLSG</sequence>
<gene>
    <name evidence="2" type="ORF">AMECASPLE_002512</name>
</gene>
<keyword evidence="1" id="KW-0812">Transmembrane</keyword>
<proteinExistence type="predicted"/>
<evidence type="ECO:0000256" key="1">
    <source>
        <dbReference type="SAM" id="Phobius"/>
    </source>
</evidence>
<dbReference type="Proteomes" id="UP001469553">
    <property type="component" value="Unassembled WGS sequence"/>
</dbReference>
<feature type="transmembrane region" description="Helical" evidence="1">
    <location>
        <begin position="63"/>
        <end position="86"/>
    </location>
</feature>
<keyword evidence="1" id="KW-0472">Membrane</keyword>
<protein>
    <recommendedName>
        <fullName evidence="4">C2H2-type domain-containing protein</fullName>
    </recommendedName>
</protein>
<reference evidence="2 3" key="1">
    <citation type="submission" date="2021-06" db="EMBL/GenBank/DDBJ databases">
        <authorList>
            <person name="Palmer J.M."/>
        </authorList>
    </citation>
    <scope>NUCLEOTIDE SEQUENCE [LARGE SCALE GENOMIC DNA]</scope>
    <source>
        <strain evidence="2 3">AS_MEX2019</strain>
        <tissue evidence="2">Muscle</tissue>
    </source>
</reference>
<evidence type="ECO:0008006" key="4">
    <source>
        <dbReference type="Google" id="ProtNLM"/>
    </source>
</evidence>
<accession>A0ABV1A4K7</accession>
<evidence type="ECO:0000313" key="2">
    <source>
        <dbReference type="EMBL" id="MEQ2313484.1"/>
    </source>
</evidence>
<name>A0ABV1A4K7_9TELE</name>